<protein>
    <submittedName>
        <fullName evidence="1">Uncharacterized protein</fullName>
    </submittedName>
</protein>
<reference evidence="1" key="1">
    <citation type="submission" date="2014-11" db="EMBL/GenBank/DDBJ databases">
        <authorList>
            <person name="Amaro Gonzalez C."/>
        </authorList>
    </citation>
    <scope>NUCLEOTIDE SEQUENCE</scope>
</reference>
<accession>A0A0E9WKD8</accession>
<reference evidence="1" key="2">
    <citation type="journal article" date="2015" name="Fish Shellfish Immunol.">
        <title>Early steps in the European eel (Anguilla anguilla)-Vibrio vulnificus interaction in the gills: Role of the RtxA13 toxin.</title>
        <authorList>
            <person name="Callol A."/>
            <person name="Pajuelo D."/>
            <person name="Ebbesson L."/>
            <person name="Teles M."/>
            <person name="MacKenzie S."/>
            <person name="Amaro C."/>
        </authorList>
    </citation>
    <scope>NUCLEOTIDE SEQUENCE</scope>
</reference>
<name>A0A0E9WKD8_ANGAN</name>
<dbReference type="AlphaFoldDB" id="A0A0E9WKD8"/>
<dbReference type="EMBL" id="GBXM01017841">
    <property type="protein sequence ID" value="JAH90736.1"/>
    <property type="molecule type" value="Transcribed_RNA"/>
</dbReference>
<proteinExistence type="predicted"/>
<evidence type="ECO:0000313" key="1">
    <source>
        <dbReference type="EMBL" id="JAH90736.1"/>
    </source>
</evidence>
<organism evidence="1">
    <name type="scientific">Anguilla anguilla</name>
    <name type="common">European freshwater eel</name>
    <name type="synonym">Muraena anguilla</name>
    <dbReference type="NCBI Taxonomy" id="7936"/>
    <lineage>
        <taxon>Eukaryota</taxon>
        <taxon>Metazoa</taxon>
        <taxon>Chordata</taxon>
        <taxon>Craniata</taxon>
        <taxon>Vertebrata</taxon>
        <taxon>Euteleostomi</taxon>
        <taxon>Actinopterygii</taxon>
        <taxon>Neopterygii</taxon>
        <taxon>Teleostei</taxon>
        <taxon>Anguilliformes</taxon>
        <taxon>Anguillidae</taxon>
        <taxon>Anguilla</taxon>
    </lineage>
</organism>
<sequence>MIASSFCHSLGFGSFLCIQTNSVCECTSLRRENIIMEETQARSVFFLQQSGLLHDVFCIDSHTHLLVCSILH</sequence>